<feature type="transmembrane region" description="Helical" evidence="1">
    <location>
        <begin position="21"/>
        <end position="38"/>
    </location>
</feature>
<dbReference type="EMBL" id="KN762750">
    <property type="protein sequence ID" value="KIH48086.1"/>
    <property type="molecule type" value="Genomic_DNA"/>
</dbReference>
<name>A0A0C2FT47_9BILA</name>
<evidence type="ECO:0000256" key="1">
    <source>
        <dbReference type="SAM" id="Phobius"/>
    </source>
</evidence>
<evidence type="ECO:0000313" key="2">
    <source>
        <dbReference type="EMBL" id="KIH48086.1"/>
    </source>
</evidence>
<keyword evidence="3" id="KW-1185">Reference proteome</keyword>
<accession>A0A0C2FT47</accession>
<dbReference type="Proteomes" id="UP000054047">
    <property type="component" value="Unassembled WGS sequence"/>
</dbReference>
<keyword evidence="1" id="KW-0812">Transmembrane</keyword>
<organism evidence="2 3">
    <name type="scientific">Ancylostoma duodenale</name>
    <dbReference type="NCBI Taxonomy" id="51022"/>
    <lineage>
        <taxon>Eukaryota</taxon>
        <taxon>Metazoa</taxon>
        <taxon>Ecdysozoa</taxon>
        <taxon>Nematoda</taxon>
        <taxon>Chromadorea</taxon>
        <taxon>Rhabditida</taxon>
        <taxon>Rhabditina</taxon>
        <taxon>Rhabditomorpha</taxon>
        <taxon>Strongyloidea</taxon>
        <taxon>Ancylostomatidae</taxon>
        <taxon>Ancylostomatinae</taxon>
        <taxon>Ancylostoma</taxon>
    </lineage>
</organism>
<protein>
    <submittedName>
        <fullName evidence="2">Uncharacterized protein</fullName>
    </submittedName>
</protein>
<proteinExistence type="predicted"/>
<keyword evidence="1" id="KW-1133">Transmembrane helix</keyword>
<gene>
    <name evidence="2" type="ORF">ANCDUO_21848</name>
</gene>
<feature type="transmembrane region" description="Helical" evidence="1">
    <location>
        <begin position="50"/>
        <end position="71"/>
    </location>
</feature>
<dbReference type="AlphaFoldDB" id="A0A0C2FT47"/>
<evidence type="ECO:0000313" key="3">
    <source>
        <dbReference type="Proteomes" id="UP000054047"/>
    </source>
</evidence>
<sequence length="125" mass="14500">MRTMHRLQASLRAAWTQFDLSLMRLGVLSFVETLLFTISSRPLSAAQSVVARALSWPVHAFITFYHLVQLVPQTEMMQRRLHVMGIGLALDHLFPLKDHLLIKKRDENWSPREIRGKIHPSGRFE</sequence>
<reference evidence="2 3" key="1">
    <citation type="submission" date="2013-12" db="EMBL/GenBank/DDBJ databases">
        <title>Draft genome of the parsitic nematode Ancylostoma duodenale.</title>
        <authorList>
            <person name="Mitreva M."/>
        </authorList>
    </citation>
    <scope>NUCLEOTIDE SEQUENCE [LARGE SCALE GENOMIC DNA]</scope>
    <source>
        <strain evidence="2 3">Zhejiang</strain>
    </source>
</reference>
<dbReference type="OrthoDB" id="10534130at2759"/>
<keyword evidence="1" id="KW-0472">Membrane</keyword>